<protein>
    <submittedName>
        <fullName evidence="1">Uncharacterized protein</fullName>
    </submittedName>
</protein>
<dbReference type="Proteomes" id="UP000499080">
    <property type="component" value="Unassembled WGS sequence"/>
</dbReference>
<name>A0A4Y2NWX8_ARAVE</name>
<proteinExistence type="predicted"/>
<gene>
    <name evidence="1" type="ORF">AVEN_75629_1</name>
</gene>
<dbReference type="AlphaFoldDB" id="A0A4Y2NWX8"/>
<organism evidence="1 2">
    <name type="scientific">Araneus ventricosus</name>
    <name type="common">Orbweaver spider</name>
    <name type="synonym">Epeira ventricosa</name>
    <dbReference type="NCBI Taxonomy" id="182803"/>
    <lineage>
        <taxon>Eukaryota</taxon>
        <taxon>Metazoa</taxon>
        <taxon>Ecdysozoa</taxon>
        <taxon>Arthropoda</taxon>
        <taxon>Chelicerata</taxon>
        <taxon>Arachnida</taxon>
        <taxon>Araneae</taxon>
        <taxon>Araneomorphae</taxon>
        <taxon>Entelegynae</taxon>
        <taxon>Araneoidea</taxon>
        <taxon>Araneidae</taxon>
        <taxon>Araneus</taxon>
    </lineage>
</organism>
<dbReference type="EMBL" id="BGPR01129518">
    <property type="protein sequence ID" value="GBN42276.1"/>
    <property type="molecule type" value="Genomic_DNA"/>
</dbReference>
<accession>A0A4Y2NWX8</accession>
<comment type="caution">
    <text evidence="1">The sequence shown here is derived from an EMBL/GenBank/DDBJ whole genome shotgun (WGS) entry which is preliminary data.</text>
</comment>
<reference evidence="1 2" key="1">
    <citation type="journal article" date="2019" name="Sci. Rep.">
        <title>Orb-weaving spider Araneus ventricosus genome elucidates the spidroin gene catalogue.</title>
        <authorList>
            <person name="Kono N."/>
            <person name="Nakamura H."/>
            <person name="Ohtoshi R."/>
            <person name="Moran D.A.P."/>
            <person name="Shinohara A."/>
            <person name="Yoshida Y."/>
            <person name="Fujiwara M."/>
            <person name="Mori M."/>
            <person name="Tomita M."/>
            <person name="Arakawa K."/>
        </authorList>
    </citation>
    <scope>NUCLEOTIDE SEQUENCE [LARGE SCALE GENOMIC DNA]</scope>
</reference>
<keyword evidence="2" id="KW-1185">Reference proteome</keyword>
<evidence type="ECO:0000313" key="1">
    <source>
        <dbReference type="EMBL" id="GBN42276.1"/>
    </source>
</evidence>
<evidence type="ECO:0000313" key="2">
    <source>
        <dbReference type="Proteomes" id="UP000499080"/>
    </source>
</evidence>
<sequence>MTYSLCVRQLLEYPELLEHEVKLLTSCLSILCYLNDSRHDINTETQVRALRAITDHCPTSPAGGTSSQVTQPHTITISIRKARTRLLIRRLLINLLVVPPDEMNTWSDDNLPEKLSFKY</sequence>